<dbReference type="EMBL" id="JADBEB010000001">
    <property type="protein sequence ID" value="MBE1491370.1"/>
    <property type="molecule type" value="Genomic_DNA"/>
</dbReference>
<name>A0A927R0B2_9ACTN</name>
<gene>
    <name evidence="2" type="ORF">H4W31_007008</name>
</gene>
<evidence type="ECO:0000256" key="1">
    <source>
        <dbReference type="SAM" id="MobiDB-lite"/>
    </source>
</evidence>
<protein>
    <submittedName>
        <fullName evidence="2">Uncharacterized protein</fullName>
    </submittedName>
</protein>
<reference evidence="2" key="1">
    <citation type="submission" date="2020-10" db="EMBL/GenBank/DDBJ databases">
        <title>Sequencing the genomes of 1000 actinobacteria strains.</title>
        <authorList>
            <person name="Klenk H.-P."/>
        </authorList>
    </citation>
    <scope>NUCLEOTIDE SEQUENCE</scope>
    <source>
        <strain evidence="2">DSM 46832</strain>
    </source>
</reference>
<feature type="region of interest" description="Disordered" evidence="1">
    <location>
        <begin position="22"/>
        <end position="46"/>
    </location>
</feature>
<evidence type="ECO:0000313" key="3">
    <source>
        <dbReference type="Proteomes" id="UP000649753"/>
    </source>
</evidence>
<comment type="caution">
    <text evidence="2">The sequence shown here is derived from an EMBL/GenBank/DDBJ whole genome shotgun (WGS) entry which is preliminary data.</text>
</comment>
<accession>A0A927R0B2</accession>
<dbReference type="PROSITE" id="PS51257">
    <property type="entry name" value="PROKAR_LIPOPROTEIN"/>
    <property type="match status" value="1"/>
</dbReference>
<sequence length="403" mass="42802">MNRRAGLSVLMTVLVAVVACDQPRGPGSSSRPSDTESSPSAPAVPVRDTVERVVASIRVGPGLRPYLTVFHDAEHGYAVLSDCPYRAATPGLRLPERRCRGALLATADGGRTWSPRVLPLAESGDWILTTGGPREVVLFAGRRFYQSVDAGMSFVESRERDGPIVLDGRGELGQVVPTNARVVCALPRVESCAGYQVLTLDRATGAVVRRSAPVELDGEAGIRPQAAALAGRLVLTMWEPGRRQPDRPPPRLQSVVTTDEGRTWTWMDPLEVGGRATLHGSLDGADAWVVPVLRPAVFPELRRLVGDRWLVVPATGHPTAPGRYWAAAVGGGRLAVAGPGGFGYASAEGGWSTDPRPPAGLDQVDLLADGALALTARSEPHRLLLGVGSADRRNWTEVVISPS</sequence>
<dbReference type="Proteomes" id="UP000649753">
    <property type="component" value="Unassembled WGS sequence"/>
</dbReference>
<feature type="compositionally biased region" description="Low complexity" evidence="1">
    <location>
        <begin position="23"/>
        <end position="40"/>
    </location>
</feature>
<dbReference type="AlphaFoldDB" id="A0A927R0B2"/>
<organism evidence="2 3">
    <name type="scientific">Plantactinospora soyae</name>
    <dbReference type="NCBI Taxonomy" id="1544732"/>
    <lineage>
        <taxon>Bacteria</taxon>
        <taxon>Bacillati</taxon>
        <taxon>Actinomycetota</taxon>
        <taxon>Actinomycetes</taxon>
        <taxon>Micromonosporales</taxon>
        <taxon>Micromonosporaceae</taxon>
        <taxon>Plantactinospora</taxon>
    </lineage>
</organism>
<keyword evidence="3" id="KW-1185">Reference proteome</keyword>
<proteinExistence type="predicted"/>
<evidence type="ECO:0000313" key="2">
    <source>
        <dbReference type="EMBL" id="MBE1491370.1"/>
    </source>
</evidence>
<dbReference type="SUPFAM" id="SSF110296">
    <property type="entry name" value="Oligoxyloglucan reducing end-specific cellobiohydrolase"/>
    <property type="match status" value="1"/>
</dbReference>
<dbReference type="RefSeq" id="WP_192770458.1">
    <property type="nucleotide sequence ID" value="NZ_JADBEB010000001.1"/>
</dbReference>